<evidence type="ECO:0000256" key="5">
    <source>
        <dbReference type="ARBA" id="ARBA00022553"/>
    </source>
</evidence>
<dbReference type="InterPro" id="IPR029016">
    <property type="entry name" value="GAF-like_dom_sf"/>
</dbReference>
<evidence type="ECO:0000256" key="2">
    <source>
        <dbReference type="ARBA" id="ARBA00004651"/>
    </source>
</evidence>
<dbReference type="InterPro" id="IPR003594">
    <property type="entry name" value="HATPase_dom"/>
</dbReference>
<feature type="transmembrane region" description="Helical" evidence="12">
    <location>
        <begin position="233"/>
        <end position="249"/>
    </location>
</feature>
<dbReference type="PANTHER" id="PTHR43711">
    <property type="entry name" value="TWO-COMPONENT HISTIDINE KINASE"/>
    <property type="match status" value="1"/>
</dbReference>
<dbReference type="Pfam" id="PF02518">
    <property type="entry name" value="HATPase_c"/>
    <property type="match status" value="1"/>
</dbReference>
<keyword evidence="10" id="KW-0902">Two-component regulatory system</keyword>
<keyword evidence="9 12" id="KW-1133">Transmembrane helix</keyword>
<evidence type="ECO:0000256" key="12">
    <source>
        <dbReference type="SAM" id="Phobius"/>
    </source>
</evidence>
<keyword evidence="8" id="KW-0418">Kinase</keyword>
<keyword evidence="6" id="KW-0808">Transferase</keyword>
<evidence type="ECO:0000256" key="1">
    <source>
        <dbReference type="ARBA" id="ARBA00000085"/>
    </source>
</evidence>
<dbReference type="EMBL" id="CP071090">
    <property type="protein sequence ID" value="QSQ22387.1"/>
    <property type="molecule type" value="Genomic_DNA"/>
</dbReference>
<dbReference type="InterPro" id="IPR036890">
    <property type="entry name" value="HATPase_C_sf"/>
</dbReference>
<dbReference type="InterPro" id="IPR003661">
    <property type="entry name" value="HisK_dim/P_dom"/>
</dbReference>
<dbReference type="InterPro" id="IPR007895">
    <property type="entry name" value="MASE1"/>
</dbReference>
<comment type="catalytic activity">
    <reaction evidence="1">
        <text>ATP + protein L-histidine = ADP + protein N-phospho-L-histidine.</text>
        <dbReference type="EC" id="2.7.13.3"/>
    </reaction>
</comment>
<dbReference type="CDD" id="cd00075">
    <property type="entry name" value="HATPase"/>
    <property type="match status" value="1"/>
</dbReference>
<evidence type="ECO:0000256" key="9">
    <source>
        <dbReference type="ARBA" id="ARBA00022989"/>
    </source>
</evidence>
<dbReference type="SUPFAM" id="SSF55874">
    <property type="entry name" value="ATPase domain of HSP90 chaperone/DNA topoisomerase II/histidine kinase"/>
    <property type="match status" value="1"/>
</dbReference>
<name>A0ABX7NY31_9BACT</name>
<feature type="transmembrane region" description="Helical" evidence="12">
    <location>
        <begin position="110"/>
        <end position="135"/>
    </location>
</feature>
<organism evidence="14 15">
    <name type="scientific">Pyxidicoccus parkwayensis</name>
    <dbReference type="NCBI Taxonomy" id="2813578"/>
    <lineage>
        <taxon>Bacteria</taxon>
        <taxon>Pseudomonadati</taxon>
        <taxon>Myxococcota</taxon>
        <taxon>Myxococcia</taxon>
        <taxon>Myxococcales</taxon>
        <taxon>Cystobacterineae</taxon>
        <taxon>Myxococcaceae</taxon>
        <taxon>Pyxidicoccus</taxon>
    </lineage>
</organism>
<accession>A0ABX7NY31</accession>
<evidence type="ECO:0000313" key="15">
    <source>
        <dbReference type="Proteomes" id="UP000662747"/>
    </source>
</evidence>
<dbReference type="InterPro" id="IPR004358">
    <property type="entry name" value="Sig_transdc_His_kin-like_C"/>
</dbReference>
<evidence type="ECO:0000256" key="3">
    <source>
        <dbReference type="ARBA" id="ARBA00012438"/>
    </source>
</evidence>
<evidence type="ECO:0000256" key="10">
    <source>
        <dbReference type="ARBA" id="ARBA00023012"/>
    </source>
</evidence>
<reference evidence="14 15" key="1">
    <citation type="submission" date="2021-02" db="EMBL/GenBank/DDBJ databases">
        <title>De Novo genome assembly of isolated myxobacteria.</title>
        <authorList>
            <person name="Stevens D.C."/>
        </authorList>
    </citation>
    <scope>NUCLEOTIDE SEQUENCE [LARGE SCALE GENOMIC DNA]</scope>
    <source>
        <strain evidence="15">SCPEA02</strain>
    </source>
</reference>
<evidence type="ECO:0000259" key="13">
    <source>
        <dbReference type="PROSITE" id="PS50109"/>
    </source>
</evidence>
<evidence type="ECO:0000313" key="14">
    <source>
        <dbReference type="EMBL" id="QSQ22387.1"/>
    </source>
</evidence>
<feature type="transmembrane region" description="Helical" evidence="12">
    <location>
        <begin position="147"/>
        <end position="167"/>
    </location>
</feature>
<evidence type="ECO:0000256" key="7">
    <source>
        <dbReference type="ARBA" id="ARBA00022692"/>
    </source>
</evidence>
<feature type="transmembrane region" description="Helical" evidence="12">
    <location>
        <begin position="205"/>
        <end position="226"/>
    </location>
</feature>
<dbReference type="Pfam" id="PF01590">
    <property type="entry name" value="GAF"/>
    <property type="match status" value="1"/>
</dbReference>
<keyword evidence="4" id="KW-1003">Cell membrane</keyword>
<sequence>MARRAMLLALCFMALKLFSLRFVFAPFQSAVLWLPAGLSLVFLLRSPVRMWPALLGAVFVAEAGSVAWQGFPVTVAVLWGLGNVLRILLGAELLRRFVGGPILFHRVREVAGVLVLGAMLGTLPSATLGAAGAALTGGMTPFWDEWWTWWLSDLLGTALVAPLLLTWWPLPREARAPRLLVELGALLVLVAGVTILVFQHRPDTGSWGLLDTLPYAAFPLVIAGALRQGPRGAATSIMVMGTLAVAYTSHGRGPFGLVPLSAGERVLSVQVFVAVLSFSALTLAAVVEERRRADAAQRVLATAGAELASSSDWGTTLPRVVRLVVPELCAGAAIWMVDAQGMVRRVAAMGWTTAREAGLRGQLPPLPREARHWRGDSGSGVLVPLRVRGEVVGALALVSDPADHPLGRSDLLLAEDLARRCAMALENAYLLDEAHEAIGARDEFISVAAHELRTPLTTLTLRVQGLMAQLRLAGERPGVLDRLGFISRQVTRLTELVESVLDVGRVNAGTLELRREQVDLTALVEESVARFSDEAERSGCELRLRAVGPHVMGWLDRARVEQSLSNLLSNAIKFGIGAPVDVELTQAEGLARVTVKDHGIGIPPEALERIFGRFERAVSTHQYGGLGLGLFLTRRIVEAHGGSVRVESEAGAGATFVMELPVQPAPAHQREPARPQPGA</sequence>
<dbReference type="PROSITE" id="PS50109">
    <property type="entry name" value="HIS_KIN"/>
    <property type="match status" value="1"/>
</dbReference>
<dbReference type="InterPro" id="IPR036097">
    <property type="entry name" value="HisK_dim/P_sf"/>
</dbReference>
<evidence type="ECO:0000256" key="4">
    <source>
        <dbReference type="ARBA" id="ARBA00022475"/>
    </source>
</evidence>
<gene>
    <name evidence="14" type="ORF">JY651_45950</name>
</gene>
<dbReference type="InterPro" id="IPR003018">
    <property type="entry name" value="GAF"/>
</dbReference>
<feature type="transmembrane region" description="Helical" evidence="12">
    <location>
        <begin position="269"/>
        <end position="287"/>
    </location>
</feature>
<dbReference type="EC" id="2.7.13.3" evidence="3"/>
<feature type="transmembrane region" description="Helical" evidence="12">
    <location>
        <begin position="77"/>
        <end position="98"/>
    </location>
</feature>
<keyword evidence="11 12" id="KW-0472">Membrane</keyword>
<evidence type="ECO:0000256" key="11">
    <source>
        <dbReference type="ARBA" id="ARBA00023136"/>
    </source>
</evidence>
<protein>
    <recommendedName>
        <fullName evidence="3">histidine kinase</fullName>
        <ecNumber evidence="3">2.7.13.3</ecNumber>
    </recommendedName>
</protein>
<dbReference type="SUPFAM" id="SSF55781">
    <property type="entry name" value="GAF domain-like"/>
    <property type="match status" value="1"/>
</dbReference>
<proteinExistence type="predicted"/>
<comment type="subcellular location">
    <subcellularLocation>
        <location evidence="2">Cell membrane</location>
        <topology evidence="2">Multi-pass membrane protein</topology>
    </subcellularLocation>
</comment>
<feature type="transmembrane region" description="Helical" evidence="12">
    <location>
        <begin position="29"/>
        <end position="46"/>
    </location>
</feature>
<keyword evidence="5" id="KW-0597">Phosphoprotein</keyword>
<evidence type="ECO:0000256" key="6">
    <source>
        <dbReference type="ARBA" id="ARBA00022679"/>
    </source>
</evidence>
<dbReference type="Pfam" id="PF00512">
    <property type="entry name" value="HisKA"/>
    <property type="match status" value="1"/>
</dbReference>
<dbReference type="InterPro" id="IPR005467">
    <property type="entry name" value="His_kinase_dom"/>
</dbReference>
<dbReference type="Gene3D" id="3.30.565.10">
    <property type="entry name" value="Histidine kinase-like ATPase, C-terminal domain"/>
    <property type="match status" value="1"/>
</dbReference>
<evidence type="ECO:0000256" key="8">
    <source>
        <dbReference type="ARBA" id="ARBA00022777"/>
    </source>
</evidence>
<feature type="domain" description="Histidine kinase" evidence="13">
    <location>
        <begin position="447"/>
        <end position="664"/>
    </location>
</feature>
<dbReference type="SMART" id="SM00387">
    <property type="entry name" value="HATPase_c"/>
    <property type="match status" value="1"/>
</dbReference>
<dbReference type="SMART" id="SM00388">
    <property type="entry name" value="HisKA"/>
    <property type="match status" value="1"/>
</dbReference>
<dbReference type="Gene3D" id="3.30.450.40">
    <property type="match status" value="1"/>
</dbReference>
<keyword evidence="7 12" id="KW-0812">Transmembrane</keyword>
<dbReference type="PANTHER" id="PTHR43711:SF31">
    <property type="entry name" value="HISTIDINE KINASE"/>
    <property type="match status" value="1"/>
</dbReference>
<keyword evidence="15" id="KW-1185">Reference proteome</keyword>
<dbReference type="SUPFAM" id="SSF47384">
    <property type="entry name" value="Homodimeric domain of signal transducing histidine kinase"/>
    <property type="match status" value="1"/>
</dbReference>
<dbReference type="SMART" id="SM00065">
    <property type="entry name" value="GAF"/>
    <property type="match status" value="1"/>
</dbReference>
<dbReference type="RefSeq" id="WP_206723964.1">
    <property type="nucleotide sequence ID" value="NZ_CP071090.1"/>
</dbReference>
<dbReference type="InterPro" id="IPR050736">
    <property type="entry name" value="Sensor_HK_Regulatory"/>
</dbReference>
<dbReference type="PRINTS" id="PR00344">
    <property type="entry name" value="BCTRLSENSOR"/>
</dbReference>
<dbReference type="Pfam" id="PF05231">
    <property type="entry name" value="MASE1"/>
    <property type="match status" value="1"/>
</dbReference>
<dbReference type="Proteomes" id="UP000662747">
    <property type="component" value="Chromosome"/>
</dbReference>
<dbReference type="Gene3D" id="1.10.287.130">
    <property type="match status" value="1"/>
</dbReference>
<feature type="transmembrane region" description="Helical" evidence="12">
    <location>
        <begin position="179"/>
        <end position="199"/>
    </location>
</feature>